<keyword evidence="2" id="KW-0067">ATP-binding</keyword>
<dbReference type="RefSeq" id="WP_165238440.1">
    <property type="nucleotide sequence ID" value="NZ_CP049257.1"/>
</dbReference>
<dbReference type="SUPFAM" id="SSF52540">
    <property type="entry name" value="P-loop containing nucleoside triphosphate hydrolases"/>
    <property type="match status" value="1"/>
</dbReference>
<dbReference type="PANTHER" id="PTHR16305:SF35">
    <property type="entry name" value="TRANSCRIPTIONAL ACTIVATOR DOMAIN"/>
    <property type="match status" value="1"/>
</dbReference>
<dbReference type="Pfam" id="PF13191">
    <property type="entry name" value="AAA_16"/>
    <property type="match status" value="1"/>
</dbReference>
<reference evidence="4 5" key="1">
    <citation type="submission" date="2020-02" db="EMBL/GenBank/DDBJ databases">
        <title>Full genome sequence of Nocardioides sp. R-3366.</title>
        <authorList>
            <person name="Im W.-T."/>
        </authorList>
    </citation>
    <scope>NUCLEOTIDE SEQUENCE [LARGE SCALE GENOMIC DNA]</scope>
    <source>
        <strain evidence="4 5">R-3366</strain>
    </source>
</reference>
<keyword evidence="5" id="KW-1185">Reference proteome</keyword>
<dbReference type="GO" id="GO:0005737">
    <property type="term" value="C:cytoplasm"/>
    <property type="evidence" value="ECO:0007669"/>
    <property type="project" value="TreeGrafter"/>
</dbReference>
<proteinExistence type="predicted"/>
<sequence>MAQGWSGSDHGLVARDDELRSVRRHLTSGGRVLTVLGMAGAGKTALLTAAAAGAAAEGWLVLRLRGRATEAKLGFATLLDLLDAADAPDPETAALAGSVRERVLGGGTPDALRLRRDVHQWLLALAPDELVLVLVDDAQWVDPASWLVLSFVANRLADSTVSVLLASRTDAPAAGLEDQPVLHLAPLVPAAAAELLERVGLATDPVVRSAVVQQAAGNPLALLELARVGSGAVPSATRVHPTVPAAIEAAFAAELPALPDDTRWVLLLAAAGGTDLAVLARAVGDTGDVMALLEPAERADLVRVGDAQVSFRHPLVEAAVYGLAGARQRRRAHARLADLFPVEDDRHVWHLAAATEGPDEAVATALLASAERMRDRGAQEEAADAVVRAAELTADPDLRDERMLNGLSLSTAVGHVHRLSALAAHFRRRSTHPVVRAKAAQLHAYVLAQTMQQASAQDMLQVALEEMIKVDDVGGWASLTTLASLTYQTCRRREVLAHWLERYEAITPHDFDDQPLNAAARLWIIAALDPVAPPAEVRQRLRTAPDLPSGAPAHLAAPYEMLLGATAWVLDDPGTALQRLGRSGDLMRLSGAVQQLPQNVMTLGQVQFDTGRYDDADRSGRQLVDLSEAYGLPYYRAAGRELRARVAAVRGEPDAVATLDALLTGTEPGQSVSLEANLLAGRALALSAQREHEAAYQQWRGLFDADGTPLHPHVSLRSLGELAAAADRVDRLDDVVAIVRGAEGQLTDLPGQRLTRVLARAKAHLAGDAAGPLYERAVHEGGAADFPFERAGAQLEYGGWLRRQRRATDARDHLRSAHQTFTRIGATAWAAMAEAELRAAGVRADGDHHAARWAALTAQEREIVRLAATGLSNKEIGQALFLSPRTVGAHLYHAFPKLGVTARSQLRDVVDGGSESRD</sequence>
<dbReference type="Gene3D" id="1.10.10.10">
    <property type="entry name" value="Winged helix-like DNA-binding domain superfamily/Winged helix DNA-binding domain"/>
    <property type="match status" value="1"/>
</dbReference>
<dbReference type="PROSITE" id="PS50043">
    <property type="entry name" value="HTH_LUXR_2"/>
    <property type="match status" value="1"/>
</dbReference>
<organism evidence="4 5">
    <name type="scientific">Nocardioides anomalus</name>
    <dbReference type="NCBI Taxonomy" id="2712223"/>
    <lineage>
        <taxon>Bacteria</taxon>
        <taxon>Bacillati</taxon>
        <taxon>Actinomycetota</taxon>
        <taxon>Actinomycetes</taxon>
        <taxon>Propionibacteriales</taxon>
        <taxon>Nocardioidaceae</taxon>
        <taxon>Nocardioides</taxon>
    </lineage>
</organism>
<dbReference type="GO" id="GO:0004016">
    <property type="term" value="F:adenylate cyclase activity"/>
    <property type="evidence" value="ECO:0007669"/>
    <property type="project" value="TreeGrafter"/>
</dbReference>
<dbReference type="InterPro" id="IPR000792">
    <property type="entry name" value="Tscrpt_reg_LuxR_C"/>
</dbReference>
<dbReference type="GO" id="GO:0003677">
    <property type="term" value="F:DNA binding"/>
    <property type="evidence" value="ECO:0007669"/>
    <property type="project" value="InterPro"/>
</dbReference>
<dbReference type="KEGG" id="nano:G5V58_25545"/>
<dbReference type="SMART" id="SM00421">
    <property type="entry name" value="HTH_LUXR"/>
    <property type="match status" value="1"/>
</dbReference>
<gene>
    <name evidence="4" type="ORF">G5V58_25545</name>
</gene>
<dbReference type="CDD" id="cd06170">
    <property type="entry name" value="LuxR_C_like"/>
    <property type="match status" value="1"/>
</dbReference>
<keyword evidence="1" id="KW-0547">Nucleotide-binding</keyword>
<dbReference type="PRINTS" id="PR00038">
    <property type="entry name" value="HTHLUXR"/>
</dbReference>
<evidence type="ECO:0000313" key="5">
    <source>
        <dbReference type="Proteomes" id="UP000502996"/>
    </source>
</evidence>
<name>A0A6G6WKN1_9ACTN</name>
<dbReference type="PROSITE" id="PS00622">
    <property type="entry name" value="HTH_LUXR_1"/>
    <property type="match status" value="1"/>
</dbReference>
<dbReference type="PANTHER" id="PTHR16305">
    <property type="entry name" value="TESTICULAR SOLUBLE ADENYLYL CYCLASE"/>
    <property type="match status" value="1"/>
</dbReference>
<protein>
    <submittedName>
        <fullName evidence="4">AAA family ATPase</fullName>
    </submittedName>
</protein>
<dbReference type="GO" id="GO:0005524">
    <property type="term" value="F:ATP binding"/>
    <property type="evidence" value="ECO:0007669"/>
    <property type="project" value="UniProtKB-KW"/>
</dbReference>
<dbReference type="GO" id="GO:0006355">
    <property type="term" value="P:regulation of DNA-templated transcription"/>
    <property type="evidence" value="ECO:0007669"/>
    <property type="project" value="InterPro"/>
</dbReference>
<dbReference type="InterPro" id="IPR036388">
    <property type="entry name" value="WH-like_DNA-bd_sf"/>
</dbReference>
<dbReference type="SUPFAM" id="SSF46894">
    <property type="entry name" value="C-terminal effector domain of the bipartite response regulators"/>
    <property type="match status" value="1"/>
</dbReference>
<feature type="domain" description="HTH luxR-type" evidence="3">
    <location>
        <begin position="849"/>
        <end position="914"/>
    </location>
</feature>
<evidence type="ECO:0000313" key="4">
    <source>
        <dbReference type="EMBL" id="QIG45655.1"/>
    </source>
</evidence>
<dbReference type="Gene3D" id="3.40.50.300">
    <property type="entry name" value="P-loop containing nucleotide triphosphate hydrolases"/>
    <property type="match status" value="1"/>
</dbReference>
<dbReference type="InterPro" id="IPR041664">
    <property type="entry name" value="AAA_16"/>
</dbReference>
<accession>A0A6G6WKN1</accession>
<dbReference type="Pfam" id="PF00196">
    <property type="entry name" value="GerE"/>
    <property type="match status" value="1"/>
</dbReference>
<dbReference type="EMBL" id="CP049257">
    <property type="protein sequence ID" value="QIG45655.1"/>
    <property type="molecule type" value="Genomic_DNA"/>
</dbReference>
<dbReference type="InterPro" id="IPR027417">
    <property type="entry name" value="P-loop_NTPase"/>
</dbReference>
<dbReference type="InterPro" id="IPR016032">
    <property type="entry name" value="Sig_transdc_resp-reg_C-effctor"/>
</dbReference>
<evidence type="ECO:0000256" key="1">
    <source>
        <dbReference type="ARBA" id="ARBA00022741"/>
    </source>
</evidence>
<dbReference type="Proteomes" id="UP000502996">
    <property type="component" value="Chromosome"/>
</dbReference>
<dbReference type="AlphaFoldDB" id="A0A6G6WKN1"/>
<evidence type="ECO:0000259" key="3">
    <source>
        <dbReference type="PROSITE" id="PS50043"/>
    </source>
</evidence>
<evidence type="ECO:0000256" key="2">
    <source>
        <dbReference type="ARBA" id="ARBA00022840"/>
    </source>
</evidence>